<dbReference type="Proteomes" id="UP001324380">
    <property type="component" value="Chromosome"/>
</dbReference>
<dbReference type="Pfam" id="PF00903">
    <property type="entry name" value="Glyoxalase"/>
    <property type="match status" value="1"/>
</dbReference>
<dbReference type="PROSITE" id="PS51819">
    <property type="entry name" value="VOC"/>
    <property type="match status" value="1"/>
</dbReference>
<protein>
    <recommendedName>
        <fullName evidence="1">VOC domain-containing protein</fullName>
    </recommendedName>
</protein>
<evidence type="ECO:0000313" key="3">
    <source>
        <dbReference type="Proteomes" id="UP001324380"/>
    </source>
</evidence>
<feature type="domain" description="VOC" evidence="1">
    <location>
        <begin position="4"/>
        <end position="139"/>
    </location>
</feature>
<organism evidence="2 3">
    <name type="scientific">Mucilaginibacter sabulilitoris</name>
    <dbReference type="NCBI Taxonomy" id="1173583"/>
    <lineage>
        <taxon>Bacteria</taxon>
        <taxon>Pseudomonadati</taxon>
        <taxon>Bacteroidota</taxon>
        <taxon>Sphingobacteriia</taxon>
        <taxon>Sphingobacteriales</taxon>
        <taxon>Sphingobacteriaceae</taxon>
        <taxon>Mucilaginibacter</taxon>
    </lineage>
</organism>
<dbReference type="Gene3D" id="3.30.720.110">
    <property type="match status" value="1"/>
</dbReference>
<evidence type="ECO:0000313" key="2">
    <source>
        <dbReference type="EMBL" id="WPU92557.1"/>
    </source>
</evidence>
<keyword evidence="3" id="KW-1185">Reference proteome</keyword>
<dbReference type="Gene3D" id="3.30.720.120">
    <property type="match status" value="1"/>
</dbReference>
<dbReference type="InterPro" id="IPR029068">
    <property type="entry name" value="Glyas_Bleomycin-R_OHBP_Dase"/>
</dbReference>
<dbReference type="InterPro" id="IPR004360">
    <property type="entry name" value="Glyas_Fos-R_dOase_dom"/>
</dbReference>
<accession>A0ABZ0TJF3</accession>
<dbReference type="RefSeq" id="WP_321561718.1">
    <property type="nucleotide sequence ID" value="NZ_CP139558.1"/>
</dbReference>
<proteinExistence type="predicted"/>
<dbReference type="EMBL" id="CP139558">
    <property type="protein sequence ID" value="WPU92557.1"/>
    <property type="molecule type" value="Genomic_DNA"/>
</dbReference>
<reference evidence="2 3" key="1">
    <citation type="submission" date="2023-11" db="EMBL/GenBank/DDBJ databases">
        <title>Analysis of the Genomes of Mucilaginibacter gossypii cycad 4 and M. sabulilitoris SNA2: microbes with the potential for plant growth promotion.</title>
        <authorList>
            <person name="Hirsch A.M."/>
            <person name="Humm E."/>
            <person name="Rubbi M."/>
            <person name="Del Vecchio G."/>
            <person name="Ha S.M."/>
            <person name="Pellegrini M."/>
            <person name="Gunsalus R.P."/>
        </authorList>
    </citation>
    <scope>NUCLEOTIDE SEQUENCE [LARGE SCALE GENOMIC DNA]</scope>
    <source>
        <strain evidence="2 3">SNA2</strain>
    </source>
</reference>
<name>A0ABZ0TJF3_9SPHI</name>
<dbReference type="InterPro" id="IPR037523">
    <property type="entry name" value="VOC_core"/>
</dbReference>
<sequence length="140" mass="15616">MSTSTQQIIPMLAYEDGIAALNWLCEVFGFEEITRMTDDNGRLSHGEIAMGNNILMVAEPTPDYQGPARHAQNCAIAAKLYSVPYVINGVLVYVDNVKKHYEQAKNGGATILSELEEGFPGTRYRAADLEGQRWMFIQKE</sequence>
<dbReference type="PANTHER" id="PTHR34109">
    <property type="entry name" value="BNAUNNG04460D PROTEIN-RELATED"/>
    <property type="match status" value="1"/>
</dbReference>
<gene>
    <name evidence="2" type="ORF">SNE25_24855</name>
</gene>
<dbReference type="SUPFAM" id="SSF54593">
    <property type="entry name" value="Glyoxalase/Bleomycin resistance protein/Dihydroxybiphenyl dioxygenase"/>
    <property type="match status" value="1"/>
</dbReference>
<evidence type="ECO:0000259" key="1">
    <source>
        <dbReference type="PROSITE" id="PS51819"/>
    </source>
</evidence>